<organism evidence="2 3">
    <name type="scientific">Methanofollis formosanus</name>
    <dbReference type="NCBI Taxonomy" id="299308"/>
    <lineage>
        <taxon>Archaea</taxon>
        <taxon>Methanobacteriati</taxon>
        <taxon>Methanobacteriota</taxon>
        <taxon>Stenosarchaea group</taxon>
        <taxon>Methanomicrobia</taxon>
        <taxon>Methanomicrobiales</taxon>
        <taxon>Methanomicrobiaceae</taxon>
        <taxon>Methanofollis</taxon>
    </lineage>
</organism>
<dbReference type="Proteomes" id="UP000826709">
    <property type="component" value="Chromosome"/>
</dbReference>
<reference evidence="2" key="2">
    <citation type="submission" date="2019-03" db="EMBL/GenBank/DDBJ databases">
        <authorList>
            <person name="Chen S.-C."/>
            <person name="Wu S.-Y."/>
            <person name="Lai M.-C."/>
        </authorList>
    </citation>
    <scope>NUCLEOTIDE SEQUENCE</scope>
    <source>
        <strain evidence="2">ML15</strain>
    </source>
</reference>
<dbReference type="EMBL" id="CP037968">
    <property type="protein sequence ID" value="QYZ78223.1"/>
    <property type="molecule type" value="Genomic_DNA"/>
</dbReference>
<accession>A0A8G1EEL9</accession>
<evidence type="ECO:0000313" key="2">
    <source>
        <dbReference type="EMBL" id="QYZ78223.1"/>
    </source>
</evidence>
<protein>
    <submittedName>
        <fullName evidence="2">Uncharacterized protein</fullName>
    </submittedName>
</protein>
<evidence type="ECO:0000313" key="3">
    <source>
        <dbReference type="Proteomes" id="UP000826709"/>
    </source>
</evidence>
<sequence length="131" mass="14468">MMNNWRDLKNWLISALRSAKGQTAVLYRKLLNWIKTAEPMTVVGESIKQILETYKQNPAQAILLMGTVGLTASIVPVCVPLALQGTFVPEIIQNYVRAYLLLFAASRIEMALSSNSSSGYGLNSGKFFTNP</sequence>
<keyword evidence="3" id="KW-1185">Reference proteome</keyword>
<keyword evidence="1" id="KW-0812">Transmembrane</keyword>
<feature type="transmembrane region" description="Helical" evidence="1">
    <location>
        <begin position="61"/>
        <end position="83"/>
    </location>
</feature>
<keyword evidence="1" id="KW-0472">Membrane</keyword>
<keyword evidence="1" id="KW-1133">Transmembrane helix</keyword>
<dbReference type="KEGG" id="mfk:E2N92_01645"/>
<evidence type="ECO:0000256" key="1">
    <source>
        <dbReference type="SAM" id="Phobius"/>
    </source>
</evidence>
<reference evidence="2" key="1">
    <citation type="journal article" date="2005" name="Int. J. Syst. Evol. Microbiol.">
        <title>Methanofollis formosanus sp. nov., isolated from a fish pond.</title>
        <authorList>
            <person name="Wu S.Y."/>
            <person name="Chen S.C."/>
            <person name="Lai M.C."/>
        </authorList>
    </citation>
    <scope>NUCLEOTIDE SEQUENCE</scope>
    <source>
        <strain evidence="2">ML15</strain>
    </source>
</reference>
<dbReference type="AlphaFoldDB" id="A0A8G1EEL9"/>
<name>A0A8G1EEL9_9EURY</name>
<proteinExistence type="predicted"/>
<gene>
    <name evidence="2" type="ORF">E2N92_01645</name>
</gene>